<evidence type="ECO:0000313" key="10">
    <source>
        <dbReference type="EMBL" id="CAB3983081.1"/>
    </source>
</evidence>
<dbReference type="GO" id="GO:0005044">
    <property type="term" value="F:scavenger receptor activity"/>
    <property type="evidence" value="ECO:0007669"/>
    <property type="project" value="TreeGrafter"/>
</dbReference>
<keyword evidence="6" id="KW-0472">Membrane</keyword>
<dbReference type="AlphaFoldDB" id="A0A6S7GCS8"/>
<dbReference type="PRINTS" id="PR01609">
    <property type="entry name" value="CD36FAMILY"/>
</dbReference>
<dbReference type="PANTHER" id="PTHR11923:SF51">
    <property type="entry name" value="LYSOSOME MEMBRANE PROTEIN 2"/>
    <property type="match status" value="1"/>
</dbReference>
<evidence type="ECO:0000313" key="11">
    <source>
        <dbReference type="Proteomes" id="UP001152795"/>
    </source>
</evidence>
<evidence type="ECO:0000256" key="5">
    <source>
        <dbReference type="ARBA" id="ARBA00022989"/>
    </source>
</evidence>
<keyword evidence="5" id="KW-1133">Transmembrane helix</keyword>
<dbReference type="PANTHER" id="PTHR11923">
    <property type="entry name" value="SCAVENGER RECEPTOR CLASS B TYPE-1 SR-B1"/>
    <property type="match status" value="1"/>
</dbReference>
<name>A0A6S7GCS8_PARCT</name>
<evidence type="ECO:0000256" key="3">
    <source>
        <dbReference type="ARBA" id="ARBA00022475"/>
    </source>
</evidence>
<protein>
    <submittedName>
        <fullName evidence="10">Lysosome membrane 2-like</fullName>
    </submittedName>
</protein>
<keyword evidence="4" id="KW-0812">Transmembrane</keyword>
<keyword evidence="8" id="KW-0675">Receptor</keyword>
<keyword evidence="9" id="KW-0325">Glycoprotein</keyword>
<keyword evidence="11" id="KW-1185">Reference proteome</keyword>
<comment type="subcellular location">
    <subcellularLocation>
        <location evidence="1">Cell membrane</location>
        <topology evidence="1">Multi-pass membrane protein</topology>
    </subcellularLocation>
</comment>
<dbReference type="InterPro" id="IPR002159">
    <property type="entry name" value="CD36_fam"/>
</dbReference>
<evidence type="ECO:0000256" key="9">
    <source>
        <dbReference type="ARBA" id="ARBA00023180"/>
    </source>
</evidence>
<dbReference type="GO" id="GO:0005737">
    <property type="term" value="C:cytoplasm"/>
    <property type="evidence" value="ECO:0007669"/>
    <property type="project" value="TreeGrafter"/>
</dbReference>
<reference evidence="10" key="1">
    <citation type="submission" date="2020-04" db="EMBL/GenBank/DDBJ databases">
        <authorList>
            <person name="Alioto T."/>
            <person name="Alioto T."/>
            <person name="Gomez Garrido J."/>
        </authorList>
    </citation>
    <scope>NUCLEOTIDE SEQUENCE</scope>
    <source>
        <strain evidence="10">A484AB</strain>
    </source>
</reference>
<comment type="similarity">
    <text evidence="2">Belongs to the CD36 family.</text>
</comment>
<keyword evidence="3" id="KW-1003">Cell membrane</keyword>
<organism evidence="10 11">
    <name type="scientific">Paramuricea clavata</name>
    <name type="common">Red gorgonian</name>
    <name type="synonym">Violescent sea-whip</name>
    <dbReference type="NCBI Taxonomy" id="317549"/>
    <lineage>
        <taxon>Eukaryota</taxon>
        <taxon>Metazoa</taxon>
        <taxon>Cnidaria</taxon>
        <taxon>Anthozoa</taxon>
        <taxon>Octocorallia</taxon>
        <taxon>Malacalcyonacea</taxon>
        <taxon>Plexauridae</taxon>
        <taxon>Paramuricea</taxon>
    </lineage>
</organism>
<dbReference type="OrthoDB" id="18585at2759"/>
<accession>A0A6S7GCS8</accession>
<dbReference type="EMBL" id="CACRXK020000572">
    <property type="protein sequence ID" value="CAB3983081.1"/>
    <property type="molecule type" value="Genomic_DNA"/>
</dbReference>
<dbReference type="GO" id="GO:0005886">
    <property type="term" value="C:plasma membrane"/>
    <property type="evidence" value="ECO:0007669"/>
    <property type="project" value="UniProtKB-SubCell"/>
</dbReference>
<evidence type="ECO:0000256" key="1">
    <source>
        <dbReference type="ARBA" id="ARBA00004651"/>
    </source>
</evidence>
<dbReference type="Pfam" id="PF01130">
    <property type="entry name" value="CD36"/>
    <property type="match status" value="1"/>
</dbReference>
<evidence type="ECO:0000256" key="7">
    <source>
        <dbReference type="ARBA" id="ARBA00023157"/>
    </source>
</evidence>
<evidence type="ECO:0000256" key="2">
    <source>
        <dbReference type="ARBA" id="ARBA00010532"/>
    </source>
</evidence>
<evidence type="ECO:0000256" key="6">
    <source>
        <dbReference type="ARBA" id="ARBA00023136"/>
    </source>
</evidence>
<keyword evidence="7" id="KW-1015">Disulfide bond</keyword>
<evidence type="ECO:0000256" key="4">
    <source>
        <dbReference type="ARBA" id="ARBA00022692"/>
    </source>
</evidence>
<dbReference type="PRINTS" id="PR01610">
    <property type="entry name" value="CD36ANTIGEN"/>
</dbReference>
<evidence type="ECO:0000256" key="8">
    <source>
        <dbReference type="ARBA" id="ARBA00023170"/>
    </source>
</evidence>
<gene>
    <name evidence="10" type="ORF">PACLA_8A024234</name>
</gene>
<dbReference type="Proteomes" id="UP001152795">
    <property type="component" value="Unassembled WGS sequence"/>
</dbReference>
<dbReference type="InterPro" id="IPR005428">
    <property type="entry name" value="CD36/SCARB1/SNMP1"/>
</dbReference>
<proteinExistence type="inferred from homology"/>
<sequence>MEKHVPCQRKKQCCCLRLKFSLCQSIFGIILVILGVVLRPVIDQVFRDKIDENLVLKPGSPTYKPWVKSTVPIYAKYYFFHIVNPDEVKKGAKPVLEERGPYTCIVHTQKFNITWQHSNATVSYDERTWYISDSASSCGESCDPFNDEITTINIPLMTVAAILKNYPDFLHWKRLVSGILNNFNEQLFITRKVHDLLWGYKDPLLAEMSKLREEIPGLKNFIPPLSSTVFLQPNNTLQGRTVVHTGAKDIQNLEQWKSWKDKDHVGLWLTKYANMLNGTDGRQFAPRVKKSDKIYIFVIQLCRSLYITYDRELKDQDIDVYLFAIPQELFLNGSVNPDNAAFYPNGFLPTGILDPRKCQGGGVLSPVFISAPHFYLGDPSLVDGVVGVKPNKEKHQFSFDVEPNMGVITSNDIRLQVNVLIESVKDITETASVRKVYVPVMWFQESATLDSDTTALFRNDIIIPMEIFHDVEIALICLGALLVLIAMIIFCRTINSKTRRPAICCCNNEERLPLINAEKLNDNDVMEVKKN</sequence>
<comment type="caution">
    <text evidence="10">The sequence shown here is derived from an EMBL/GenBank/DDBJ whole genome shotgun (WGS) entry which is preliminary data.</text>
</comment>